<dbReference type="InterPro" id="IPR016169">
    <property type="entry name" value="FAD-bd_PCMH_sub2"/>
</dbReference>
<dbReference type="Gene3D" id="3.30.465.10">
    <property type="match status" value="1"/>
</dbReference>
<dbReference type="InterPro" id="IPR016166">
    <property type="entry name" value="FAD-bd_PCMH"/>
</dbReference>
<protein>
    <recommendedName>
        <fullName evidence="1">FAD-binding PCMH-type domain-containing protein</fullName>
    </recommendedName>
</protein>
<dbReference type="EMBL" id="UINC01213971">
    <property type="protein sequence ID" value="SVE38986.1"/>
    <property type="molecule type" value="Genomic_DNA"/>
</dbReference>
<evidence type="ECO:0000313" key="2">
    <source>
        <dbReference type="EMBL" id="SVE38986.1"/>
    </source>
</evidence>
<dbReference type="AlphaFoldDB" id="A0A383D363"/>
<sequence length="161" mass="17910">MNDLVMPKIDRKLIARKIDIVNDFKKIIKSENVLYHEDEMRPFETDALTAYKQKPLIVIFPENTKEVSKILSYCNQHRIKVVPRGAGTGLSGGALPMSDSVLLCLGKFNKIIDIDYRNRCVVAQPGVTNLSITQAVQHKGFYYAPDPSSQIACSIGGNVAE</sequence>
<dbReference type="Gene3D" id="3.30.43.10">
    <property type="entry name" value="Uridine Diphospho-n-acetylenolpyruvylglucosamine Reductase, domain 2"/>
    <property type="match status" value="1"/>
</dbReference>
<dbReference type="InterPro" id="IPR016167">
    <property type="entry name" value="FAD-bd_PCMH_sub1"/>
</dbReference>
<feature type="domain" description="FAD-binding PCMH-type" evidence="1">
    <location>
        <begin position="51"/>
        <end position="161"/>
    </location>
</feature>
<evidence type="ECO:0000259" key="1">
    <source>
        <dbReference type="PROSITE" id="PS51387"/>
    </source>
</evidence>
<dbReference type="InterPro" id="IPR036318">
    <property type="entry name" value="FAD-bd_PCMH-like_sf"/>
</dbReference>
<dbReference type="InterPro" id="IPR006094">
    <property type="entry name" value="Oxid_FAD_bind_N"/>
</dbReference>
<dbReference type="Pfam" id="PF01565">
    <property type="entry name" value="FAD_binding_4"/>
    <property type="match status" value="1"/>
</dbReference>
<dbReference type="SUPFAM" id="SSF56176">
    <property type="entry name" value="FAD-binding/transporter-associated domain-like"/>
    <property type="match status" value="1"/>
</dbReference>
<accession>A0A383D363</accession>
<feature type="non-terminal residue" evidence="2">
    <location>
        <position position="161"/>
    </location>
</feature>
<reference evidence="2" key="1">
    <citation type="submission" date="2018-05" db="EMBL/GenBank/DDBJ databases">
        <authorList>
            <person name="Lanie J.A."/>
            <person name="Ng W.-L."/>
            <person name="Kazmierczak K.M."/>
            <person name="Andrzejewski T.M."/>
            <person name="Davidsen T.M."/>
            <person name="Wayne K.J."/>
            <person name="Tettelin H."/>
            <person name="Glass J.I."/>
            <person name="Rusch D."/>
            <person name="Podicherti R."/>
            <person name="Tsui H.-C.T."/>
            <person name="Winkler M.E."/>
        </authorList>
    </citation>
    <scope>NUCLEOTIDE SEQUENCE</scope>
</reference>
<dbReference type="GO" id="GO:0071949">
    <property type="term" value="F:FAD binding"/>
    <property type="evidence" value="ECO:0007669"/>
    <property type="project" value="InterPro"/>
</dbReference>
<name>A0A383D363_9ZZZZ</name>
<organism evidence="2">
    <name type="scientific">marine metagenome</name>
    <dbReference type="NCBI Taxonomy" id="408172"/>
    <lineage>
        <taxon>unclassified sequences</taxon>
        <taxon>metagenomes</taxon>
        <taxon>ecological metagenomes</taxon>
    </lineage>
</organism>
<dbReference type="PANTHER" id="PTHR42934">
    <property type="entry name" value="GLYCOLATE OXIDASE SUBUNIT GLCD"/>
    <property type="match status" value="1"/>
</dbReference>
<proteinExistence type="predicted"/>
<dbReference type="InterPro" id="IPR051914">
    <property type="entry name" value="FAD-linked_OxidoTrans_Type4"/>
</dbReference>
<dbReference type="PROSITE" id="PS51387">
    <property type="entry name" value="FAD_PCMH"/>
    <property type="match status" value="1"/>
</dbReference>
<gene>
    <name evidence="2" type="ORF">METZ01_LOCUS491840</name>
</gene>
<dbReference type="PANTHER" id="PTHR42934:SF1">
    <property type="entry name" value="GLYCOLATE OXIDASE SUBUNIT GLCD"/>
    <property type="match status" value="1"/>
</dbReference>